<dbReference type="GeneID" id="36331420"/>
<feature type="domain" description="Amidohydrolase-related" evidence="1">
    <location>
        <begin position="401"/>
        <end position="506"/>
    </location>
</feature>
<dbReference type="PANTHER" id="PTHR43135:SF3">
    <property type="entry name" value="ALPHA-D-RIBOSE 1-METHYLPHOSPHONATE 5-TRIPHOSPHATE DIPHOSPHATASE"/>
    <property type="match status" value="1"/>
</dbReference>
<dbReference type="SUPFAM" id="SSF51338">
    <property type="entry name" value="Composite domain of metallo-dependent hydrolases"/>
    <property type="match status" value="1"/>
</dbReference>
<proteinExistence type="predicted"/>
<dbReference type="InterPro" id="IPR051781">
    <property type="entry name" value="Metallo-dep_Hydrolase"/>
</dbReference>
<evidence type="ECO:0000313" key="3">
    <source>
        <dbReference type="Proteomes" id="UP000194127"/>
    </source>
</evidence>
<dbReference type="RefSeq" id="XP_024336289.1">
    <property type="nucleotide sequence ID" value="XM_024486471.1"/>
</dbReference>
<keyword evidence="3" id="KW-1185">Reference proteome</keyword>
<sequence>MSSKGHLTELPLASAVGKRPSPRRLLLLALCALVAIVTVLTCNSLLYATTTGAGPRIQRVPLNAEHVLNQCASLRKVPGPPEDFLARAVSDRFEPGTQPTLIKNAKLWTGARNGSEIVYGDLLLDGGLVKAIGYIPRALYAEDDTVFIDAKGAWVTPGLVDLHSHVGLFSAPGMAGTYDVNSRHGPVLPWLRSIDAFDTHDDAFQLAIAGGVTSVQVLPGSGNAIGGQAFMFKLRKTSDRSPTSMIIEPPHTLNGSEPDPSQPLRWRHMKQACGENLRRYGNRMDAIWSFRSAYNEARQIKHAQDAFCAKAEAGLWNALEGQSYPENLQWEALVDVLRGRVKVIANHCYEEVDLDDIVRLTNEFQFPIASFHHASEAWLVPDVLKRTYGGTPAVAIFASNHRYKRESYRGSEFAPRVLVDNGIPVVMKSDHPVLNSRYLMFEAQQAHYYGLPPHLALLSVTAVPANAAGMSHRIGILYEGADADVVLWDSHPLQLGATPKKVWIDGILQVGADEDGIVIGKGKDKEFQEVPIVPNWDAERRAAVEWEGLPPLAPTRQDGRVAFHNVRELWIRRDDEIYEVYGGDNMELADVVVDGGHVTCVGRHCLGGINAKAVLDLHGGSISPAFMTYGSPLGVEEIAGEASTGDGKRFDPFNGEVPSILGDQGAVVRAGDTLQFGTRNALIAHRAGVAYATSSLEKVNLFSGSSSIIGGLSVTFRTGSQHGLEHGAIVKEIAALHITMSRAAPYSSEGWASVSTQVATLRRLLLNGEPTDTETGKWFKQAAKGAIALVVDVGSADIMATLLRLKVDVEQARGSFMKMVFAGAAEAHLIAEEIARAKVGVILDPVRPFPGSWDNRRILAGPPLTNDTALVTLMDAGVTVAVGVRDAWQASNTRFDVAWAALEANGRIDRRQAYALGSTNLETLLGVQDWIGDEADLVAFDGGSAFDLSSKVVAIVSPGRGLVELV</sequence>
<protein>
    <recommendedName>
        <fullName evidence="1">Amidohydrolase-related domain-containing protein</fullName>
    </recommendedName>
</protein>
<dbReference type="OrthoDB" id="10258955at2759"/>
<evidence type="ECO:0000313" key="2">
    <source>
        <dbReference type="EMBL" id="OSX59495.1"/>
    </source>
</evidence>
<dbReference type="EMBL" id="KZ110602">
    <property type="protein sequence ID" value="OSX59495.1"/>
    <property type="molecule type" value="Genomic_DNA"/>
</dbReference>
<dbReference type="SUPFAM" id="SSF51556">
    <property type="entry name" value="Metallo-dependent hydrolases"/>
    <property type="match status" value="1"/>
</dbReference>
<organism evidence="2 3">
    <name type="scientific">Postia placenta MAD-698-R-SB12</name>
    <dbReference type="NCBI Taxonomy" id="670580"/>
    <lineage>
        <taxon>Eukaryota</taxon>
        <taxon>Fungi</taxon>
        <taxon>Dikarya</taxon>
        <taxon>Basidiomycota</taxon>
        <taxon>Agaricomycotina</taxon>
        <taxon>Agaricomycetes</taxon>
        <taxon>Polyporales</taxon>
        <taxon>Adustoporiaceae</taxon>
        <taxon>Rhodonia</taxon>
    </lineage>
</organism>
<dbReference type="InterPro" id="IPR006680">
    <property type="entry name" value="Amidohydro-rel"/>
</dbReference>
<name>A0A1X6MSZ6_9APHY</name>
<evidence type="ECO:0000259" key="1">
    <source>
        <dbReference type="Pfam" id="PF01979"/>
    </source>
</evidence>
<gene>
    <name evidence="2" type="ORF">POSPLADRAFT_1150912</name>
</gene>
<dbReference type="GO" id="GO:0016810">
    <property type="term" value="F:hydrolase activity, acting on carbon-nitrogen (but not peptide) bonds"/>
    <property type="evidence" value="ECO:0007669"/>
    <property type="project" value="InterPro"/>
</dbReference>
<dbReference type="Pfam" id="PF01979">
    <property type="entry name" value="Amidohydro_1"/>
    <property type="match status" value="1"/>
</dbReference>
<dbReference type="InterPro" id="IPR011059">
    <property type="entry name" value="Metal-dep_hydrolase_composite"/>
</dbReference>
<reference evidence="2 3" key="1">
    <citation type="submission" date="2017-04" db="EMBL/GenBank/DDBJ databases">
        <title>Genome Sequence of the Model Brown-Rot Fungus Postia placenta SB12.</title>
        <authorList>
            <consortium name="DOE Joint Genome Institute"/>
            <person name="Gaskell J."/>
            <person name="Kersten P."/>
            <person name="Larrondo L.F."/>
            <person name="Canessa P."/>
            <person name="Martinez D."/>
            <person name="Hibbett D."/>
            <person name="Schmoll M."/>
            <person name="Kubicek C.P."/>
            <person name="Martinez A.T."/>
            <person name="Yadav J."/>
            <person name="Master E."/>
            <person name="Magnuson J.K."/>
            <person name="James T."/>
            <person name="Yaver D."/>
            <person name="Berka R."/>
            <person name="Labutti K."/>
            <person name="Lipzen A."/>
            <person name="Aerts A."/>
            <person name="Barry K."/>
            <person name="Henrissat B."/>
            <person name="Blanchette R."/>
            <person name="Grigoriev I."/>
            <person name="Cullen D."/>
        </authorList>
    </citation>
    <scope>NUCLEOTIDE SEQUENCE [LARGE SCALE GENOMIC DNA]</scope>
    <source>
        <strain evidence="2 3">MAD-698-R-SB12</strain>
    </source>
</reference>
<dbReference type="AlphaFoldDB" id="A0A1X6MSZ6"/>
<dbReference type="Proteomes" id="UP000194127">
    <property type="component" value="Unassembled WGS sequence"/>
</dbReference>
<accession>A0A1X6MSZ6</accession>
<dbReference type="PANTHER" id="PTHR43135">
    <property type="entry name" value="ALPHA-D-RIBOSE 1-METHYLPHOSPHONATE 5-TRIPHOSPHATE DIPHOSPHATASE"/>
    <property type="match status" value="1"/>
</dbReference>
<dbReference type="Gene3D" id="3.20.20.140">
    <property type="entry name" value="Metal-dependent hydrolases"/>
    <property type="match status" value="2"/>
</dbReference>
<dbReference type="InterPro" id="IPR032466">
    <property type="entry name" value="Metal_Hydrolase"/>
</dbReference>